<keyword evidence="10 12" id="KW-0238">DNA-binding</keyword>
<dbReference type="InterPro" id="IPR006171">
    <property type="entry name" value="TOPRIM_dom"/>
</dbReference>
<comment type="caution">
    <text evidence="16">The sequence shown here is derived from an EMBL/GenBank/DDBJ whole genome shotgun (WGS) entry which is preliminary data.</text>
</comment>
<organism evidence="16 17">
    <name type="scientific">Brevibacillus fluminis</name>
    <dbReference type="NCBI Taxonomy" id="511487"/>
    <lineage>
        <taxon>Bacteria</taxon>
        <taxon>Bacillati</taxon>
        <taxon>Bacillota</taxon>
        <taxon>Bacilli</taxon>
        <taxon>Bacillales</taxon>
        <taxon>Paenibacillaceae</taxon>
        <taxon>Brevibacillus</taxon>
    </lineage>
</organism>
<feature type="zinc finger region" description="CHC2-type" evidence="12 14">
    <location>
        <begin position="39"/>
        <end position="63"/>
    </location>
</feature>
<keyword evidence="4 12" id="KW-0548">Nucleotidyltransferase</keyword>
<comment type="subunit">
    <text evidence="12">Monomer. Interacts with DnaB.</text>
</comment>
<dbReference type="SMART" id="SM00493">
    <property type="entry name" value="TOPRIM"/>
    <property type="match status" value="1"/>
</dbReference>
<dbReference type="Gene3D" id="3.90.580.10">
    <property type="entry name" value="Zinc finger, CHC2-type domain"/>
    <property type="match status" value="1"/>
</dbReference>
<dbReference type="GO" id="GO:1990077">
    <property type="term" value="C:primosome complex"/>
    <property type="evidence" value="ECO:0007669"/>
    <property type="project" value="UniProtKB-KW"/>
</dbReference>
<dbReference type="Proteomes" id="UP000271031">
    <property type="component" value="Unassembled WGS sequence"/>
</dbReference>
<dbReference type="GO" id="GO:0003899">
    <property type="term" value="F:DNA-directed RNA polymerase activity"/>
    <property type="evidence" value="ECO:0007669"/>
    <property type="project" value="UniProtKB-UniRule"/>
</dbReference>
<dbReference type="SUPFAM" id="SSF57783">
    <property type="entry name" value="Zinc beta-ribbon"/>
    <property type="match status" value="1"/>
</dbReference>
<evidence type="ECO:0000256" key="1">
    <source>
        <dbReference type="ARBA" id="ARBA00022478"/>
    </source>
</evidence>
<evidence type="ECO:0000259" key="15">
    <source>
        <dbReference type="PROSITE" id="PS50880"/>
    </source>
</evidence>
<comment type="similarity">
    <text evidence="12 13">Belongs to the DnaG primase family.</text>
</comment>
<keyword evidence="11 12" id="KW-0804">Transcription</keyword>
<evidence type="ECO:0000256" key="9">
    <source>
        <dbReference type="ARBA" id="ARBA00022842"/>
    </source>
</evidence>
<keyword evidence="2 12" id="KW-0639">Primosome</keyword>
<dbReference type="Pfam" id="PF10410">
    <property type="entry name" value="DnaB_bind"/>
    <property type="match status" value="1"/>
</dbReference>
<dbReference type="RefSeq" id="WP_122920352.1">
    <property type="nucleotide sequence ID" value="NZ_RHHQ01000020.1"/>
</dbReference>
<dbReference type="PROSITE" id="PS50880">
    <property type="entry name" value="TOPRIM"/>
    <property type="match status" value="1"/>
</dbReference>
<dbReference type="SUPFAM" id="SSF48024">
    <property type="entry name" value="N-terminal domain of DnaB helicase"/>
    <property type="match status" value="1"/>
</dbReference>
<dbReference type="InterPro" id="IPR050219">
    <property type="entry name" value="DnaG_primase"/>
</dbReference>
<dbReference type="EMBL" id="RHHQ01000020">
    <property type="protein sequence ID" value="RNB82274.1"/>
    <property type="molecule type" value="Genomic_DNA"/>
</dbReference>
<dbReference type="InterPro" id="IPR030846">
    <property type="entry name" value="DnaG_bac"/>
</dbReference>
<dbReference type="GO" id="GO:0000428">
    <property type="term" value="C:DNA-directed RNA polymerase complex"/>
    <property type="evidence" value="ECO:0007669"/>
    <property type="project" value="UniProtKB-KW"/>
</dbReference>
<dbReference type="AlphaFoldDB" id="A0A3M8D2G6"/>
<dbReference type="PANTHER" id="PTHR30313">
    <property type="entry name" value="DNA PRIMASE"/>
    <property type="match status" value="1"/>
</dbReference>
<keyword evidence="5 12" id="KW-0235">DNA replication</keyword>
<dbReference type="HAMAP" id="MF_00974">
    <property type="entry name" value="DNA_primase_DnaG"/>
    <property type="match status" value="1"/>
</dbReference>
<comment type="catalytic activity">
    <reaction evidence="12">
        <text>ssDNA + n NTP = ssDNA/pppN(pN)n-1 hybrid + (n-1) diphosphate.</text>
        <dbReference type="EC" id="2.7.7.101"/>
    </reaction>
</comment>
<dbReference type="GO" id="GO:0006269">
    <property type="term" value="P:DNA replication, synthesis of primer"/>
    <property type="evidence" value="ECO:0007669"/>
    <property type="project" value="UniProtKB-UniRule"/>
</dbReference>
<dbReference type="Gene3D" id="3.90.980.10">
    <property type="entry name" value="DNA primase, catalytic core, N-terminal domain"/>
    <property type="match status" value="1"/>
</dbReference>
<evidence type="ECO:0000256" key="4">
    <source>
        <dbReference type="ARBA" id="ARBA00022695"/>
    </source>
</evidence>
<dbReference type="InterPro" id="IPR006295">
    <property type="entry name" value="DNA_primase_DnaG"/>
</dbReference>
<dbReference type="InterPro" id="IPR034151">
    <property type="entry name" value="TOPRIM_DnaG_bac"/>
</dbReference>
<dbReference type="InterPro" id="IPR013264">
    <property type="entry name" value="DNAG_N"/>
</dbReference>
<accession>A0A3M8D2G6</accession>
<keyword evidence="3 12" id="KW-0808">Transferase</keyword>
<keyword evidence="1 12" id="KW-0240">DNA-directed RNA polymerase</keyword>
<dbReference type="GO" id="GO:0003677">
    <property type="term" value="F:DNA binding"/>
    <property type="evidence" value="ECO:0007669"/>
    <property type="project" value="UniProtKB-KW"/>
</dbReference>
<dbReference type="PIRSF" id="PIRSF002811">
    <property type="entry name" value="DnaG"/>
    <property type="match status" value="1"/>
</dbReference>
<evidence type="ECO:0000256" key="14">
    <source>
        <dbReference type="PIRSR" id="PIRSR002811-1"/>
    </source>
</evidence>
<dbReference type="SUPFAM" id="SSF56731">
    <property type="entry name" value="DNA primase core"/>
    <property type="match status" value="1"/>
</dbReference>
<evidence type="ECO:0000256" key="11">
    <source>
        <dbReference type="ARBA" id="ARBA00023163"/>
    </source>
</evidence>
<dbReference type="InterPro" id="IPR036977">
    <property type="entry name" value="DNA_primase_Znf_CHC2"/>
</dbReference>
<evidence type="ECO:0000256" key="6">
    <source>
        <dbReference type="ARBA" id="ARBA00022723"/>
    </source>
</evidence>
<evidence type="ECO:0000256" key="10">
    <source>
        <dbReference type="ARBA" id="ARBA00023125"/>
    </source>
</evidence>
<dbReference type="PANTHER" id="PTHR30313:SF2">
    <property type="entry name" value="DNA PRIMASE"/>
    <property type="match status" value="1"/>
</dbReference>
<keyword evidence="8 12" id="KW-0862">Zinc</keyword>
<comment type="domain">
    <text evidence="12">Contains an N-terminal zinc-binding domain, a central core domain that contains the primase activity, and a C-terminal DnaB-binding domain.</text>
</comment>
<evidence type="ECO:0000256" key="5">
    <source>
        <dbReference type="ARBA" id="ARBA00022705"/>
    </source>
</evidence>
<evidence type="ECO:0000256" key="7">
    <source>
        <dbReference type="ARBA" id="ARBA00022771"/>
    </source>
</evidence>
<evidence type="ECO:0000313" key="17">
    <source>
        <dbReference type="Proteomes" id="UP000271031"/>
    </source>
</evidence>
<keyword evidence="7 12" id="KW-0863">Zinc-finger</keyword>
<keyword evidence="17" id="KW-1185">Reference proteome</keyword>
<dbReference type="EC" id="2.7.7.101" evidence="12"/>
<keyword evidence="6 12" id="KW-0479">Metal-binding</keyword>
<evidence type="ECO:0000256" key="13">
    <source>
        <dbReference type="PIRNR" id="PIRNR002811"/>
    </source>
</evidence>
<dbReference type="InterPro" id="IPR036185">
    <property type="entry name" value="DNA_heli_DnaB-like_N_sf"/>
</dbReference>
<dbReference type="Pfam" id="PF08275">
    <property type="entry name" value="DNAG_N"/>
    <property type="match status" value="1"/>
</dbReference>
<comment type="cofactor">
    <cofactor evidence="12 13 14">
        <name>Zn(2+)</name>
        <dbReference type="ChEBI" id="CHEBI:29105"/>
    </cofactor>
    <text evidence="12 13 14">Binds 1 zinc ion per monomer.</text>
</comment>
<dbReference type="InterPro" id="IPR019475">
    <property type="entry name" value="DNA_primase_DnaB-bd"/>
</dbReference>
<dbReference type="NCBIfam" id="TIGR01391">
    <property type="entry name" value="dnaG"/>
    <property type="match status" value="1"/>
</dbReference>
<feature type="domain" description="Toprim" evidence="15">
    <location>
        <begin position="257"/>
        <end position="336"/>
    </location>
</feature>
<dbReference type="GO" id="GO:0003678">
    <property type="term" value="F:DNA helicase activity"/>
    <property type="evidence" value="ECO:0007669"/>
    <property type="project" value="InterPro"/>
</dbReference>
<dbReference type="FunFam" id="3.40.1360.10:FF:000002">
    <property type="entry name" value="DNA primase"/>
    <property type="match status" value="1"/>
</dbReference>
<evidence type="ECO:0000256" key="2">
    <source>
        <dbReference type="ARBA" id="ARBA00022515"/>
    </source>
</evidence>
<gene>
    <name evidence="12" type="primary">dnaG</name>
    <name evidence="16" type="ORF">EDM56_23395</name>
</gene>
<dbReference type="CDD" id="cd03364">
    <property type="entry name" value="TOPRIM_DnaG_primases"/>
    <property type="match status" value="1"/>
</dbReference>
<dbReference type="InterPro" id="IPR016136">
    <property type="entry name" value="DNA_helicase_N/primase_C"/>
</dbReference>
<name>A0A3M8D2G6_9BACL</name>
<evidence type="ECO:0000256" key="3">
    <source>
        <dbReference type="ARBA" id="ARBA00022679"/>
    </source>
</evidence>
<dbReference type="GO" id="GO:0005737">
    <property type="term" value="C:cytoplasm"/>
    <property type="evidence" value="ECO:0007669"/>
    <property type="project" value="TreeGrafter"/>
</dbReference>
<dbReference type="Pfam" id="PF13155">
    <property type="entry name" value="Toprim_2"/>
    <property type="match status" value="1"/>
</dbReference>
<dbReference type="SMART" id="SM00400">
    <property type="entry name" value="ZnF_CHCC"/>
    <property type="match status" value="1"/>
</dbReference>
<dbReference type="FunFam" id="3.90.980.10:FF:000001">
    <property type="entry name" value="DNA primase"/>
    <property type="match status" value="1"/>
</dbReference>
<dbReference type="Gene3D" id="3.40.1360.10">
    <property type="match status" value="1"/>
</dbReference>
<evidence type="ECO:0000256" key="8">
    <source>
        <dbReference type="ARBA" id="ARBA00022833"/>
    </source>
</evidence>
<dbReference type="FunFam" id="3.90.580.10:FF:000001">
    <property type="entry name" value="DNA primase"/>
    <property type="match status" value="1"/>
</dbReference>
<evidence type="ECO:0000256" key="12">
    <source>
        <dbReference type="HAMAP-Rule" id="MF_00974"/>
    </source>
</evidence>
<proteinExistence type="inferred from homology"/>
<dbReference type="InterPro" id="IPR002694">
    <property type="entry name" value="Znf_CHC2"/>
</dbReference>
<dbReference type="InterPro" id="IPR037068">
    <property type="entry name" value="DNA_primase_core_N_sf"/>
</dbReference>
<comment type="function">
    <text evidence="12 13">RNA polymerase that catalyzes the synthesis of short RNA molecules used as primers for DNA polymerase during DNA replication.</text>
</comment>
<sequence>MAKSNDEFVQQVRSAVDIVDIIGEYVQLKKSGRALVGLCPFHSEKSPSFNVNGGRQFFHCFGCGAGGDVFSFVMQIEGLTFPEALKKLAERVGLTMPYEQAESPMEQDSKAVMYEAHRLVAKLYHHVLTSTPYGQAALRYVEKRGLSRQIIDEFQIGFAPDSWDFTTHFLKKRGFEPQEMVEAGLLAQNDNGRIFDRFRGRIMFPIQDSQGEVIGFGGRATENIQPKYLNSPETSLFNKSRTVFNLHRSRTHIRKRNQAILFEGYMDVISTWQAGIKNGIATLGTAFTEQHARVIRRNAEQVILCYDGDNAGQEATAKALGILQQVGCTVRIAPLPQGIDPDDFIKKYGADAFSQKVILQAMPVTQFRLKHLRGKRVLHDKHDEAKYIQEALEVITQLSSPIERDMYERQLADEFTVPLETIKAEARQVHKNKQKINEQRDKVEPVWNNSINNGKFVGAKNSPPVTAHAKAERMLLHYMMKSQDVADRVREECKVDFQQDEHNALAAYLYAFYAEGNPEDPGDFIRYLDDENLKQLASGLAMMECNEDVSDKEISDYIRQVNIYPLQSFELERLREEYNFLMTQRGECEEEERRKQLMDQARLVGMKIHELENALKEG</sequence>
<dbReference type="GO" id="GO:0005524">
    <property type="term" value="F:ATP binding"/>
    <property type="evidence" value="ECO:0007669"/>
    <property type="project" value="InterPro"/>
</dbReference>
<evidence type="ECO:0000313" key="16">
    <source>
        <dbReference type="EMBL" id="RNB82274.1"/>
    </source>
</evidence>
<keyword evidence="9" id="KW-0460">Magnesium</keyword>
<protein>
    <recommendedName>
        <fullName evidence="12 13">DNA primase</fullName>
        <ecNumber evidence="12">2.7.7.101</ecNumber>
    </recommendedName>
</protein>
<dbReference type="Pfam" id="PF01807">
    <property type="entry name" value="Zn_ribbon_DnaG"/>
    <property type="match status" value="1"/>
</dbReference>
<dbReference type="GO" id="GO:0008270">
    <property type="term" value="F:zinc ion binding"/>
    <property type="evidence" value="ECO:0007669"/>
    <property type="project" value="UniProtKB-UniRule"/>
</dbReference>
<dbReference type="OrthoDB" id="9803773at2"/>
<reference evidence="16 17" key="1">
    <citation type="submission" date="2018-10" db="EMBL/GenBank/DDBJ databases">
        <title>Phylogenomics of Brevibacillus.</title>
        <authorList>
            <person name="Dunlap C."/>
        </authorList>
    </citation>
    <scope>NUCLEOTIDE SEQUENCE [LARGE SCALE GENOMIC DNA]</scope>
    <source>
        <strain evidence="16 17">JCM 15716</strain>
    </source>
</reference>
<dbReference type="Gene3D" id="1.10.860.10">
    <property type="entry name" value="DNAb Helicase, Chain A"/>
    <property type="match status" value="1"/>
</dbReference>